<dbReference type="SUPFAM" id="SSF55874">
    <property type="entry name" value="ATPase domain of HSP90 chaperone/DNA topoisomerase II/histidine kinase"/>
    <property type="match status" value="1"/>
</dbReference>
<dbReference type="Pfam" id="PF14417">
    <property type="entry name" value="MEDS"/>
    <property type="match status" value="1"/>
</dbReference>
<dbReference type="Gene3D" id="3.30.565.10">
    <property type="entry name" value="Histidine kinase-like ATPase, C-terminal domain"/>
    <property type="match status" value="1"/>
</dbReference>
<reference evidence="4" key="1">
    <citation type="submission" date="2021-04" db="EMBL/GenBank/DDBJ databases">
        <title>Genome based classification of Actinospica acidithermotolerans sp. nov., an actinobacterium isolated from an Indonesian hot spring.</title>
        <authorList>
            <person name="Kusuma A.B."/>
            <person name="Putra K.E."/>
            <person name="Nafisah S."/>
            <person name="Loh J."/>
            <person name="Nouioui I."/>
            <person name="Goodfellow M."/>
        </authorList>
    </citation>
    <scope>NUCLEOTIDE SEQUENCE</scope>
    <source>
        <strain evidence="4">CSCA 57</strain>
    </source>
</reference>
<proteinExistence type="predicted"/>
<evidence type="ECO:0000259" key="2">
    <source>
        <dbReference type="Pfam" id="PF13581"/>
    </source>
</evidence>
<evidence type="ECO:0000256" key="1">
    <source>
        <dbReference type="ARBA" id="ARBA00022527"/>
    </source>
</evidence>
<accession>A0A941IV30</accession>
<name>A0A941IV30_9ACTN</name>
<dbReference type="InterPro" id="IPR025847">
    <property type="entry name" value="MEDS_domain"/>
</dbReference>
<dbReference type="InterPro" id="IPR047718">
    <property type="entry name" value="RsbA-like_anti_sig"/>
</dbReference>
<evidence type="ECO:0000313" key="5">
    <source>
        <dbReference type="Proteomes" id="UP000675781"/>
    </source>
</evidence>
<dbReference type="InterPro" id="IPR050267">
    <property type="entry name" value="Anti-sigma-factor_SerPK"/>
</dbReference>
<sequence>MEPADGRFRHEVLFYPDATGYVAHTAQYIRDGLAADEAVLVAVIDEHAQPLREELGPDVAAVEFLDMAEIGRNPARIIPAWQDWVEHNTARGTGFRGVGEPVWAGRTELEIRECRVHEHLLNTAFDPGPAWRLLCPYDTTQLAPEAIEDFARAHPAVHGSRTAPEPYDAQAAGTALAAAPPDLGPPLFTASFGMDALPWLRTAVRERADQLGLRGPDVTDFVLVADELACNSVRHGGGQGSIALWAQDGHAVCEVRDAGLIKDPLVGRRRPDLTAGIGGAGLWTANQLCDLLLIHSAPGSGTAVRAYLPVR</sequence>
<dbReference type="Pfam" id="PF13581">
    <property type="entry name" value="HATPase_c_2"/>
    <property type="match status" value="1"/>
</dbReference>
<dbReference type="GO" id="GO:0004674">
    <property type="term" value="F:protein serine/threonine kinase activity"/>
    <property type="evidence" value="ECO:0007669"/>
    <property type="project" value="UniProtKB-KW"/>
</dbReference>
<dbReference type="InterPro" id="IPR036890">
    <property type="entry name" value="HATPase_C_sf"/>
</dbReference>
<dbReference type="EMBL" id="JAGSOG010000138">
    <property type="protein sequence ID" value="MBR7836366.1"/>
    <property type="molecule type" value="Genomic_DNA"/>
</dbReference>
<dbReference type="Proteomes" id="UP000675781">
    <property type="component" value="Unassembled WGS sequence"/>
</dbReference>
<organism evidence="4 5">
    <name type="scientific">Actinospica durhamensis</name>
    <dbReference type="NCBI Taxonomy" id="1508375"/>
    <lineage>
        <taxon>Bacteria</taxon>
        <taxon>Bacillati</taxon>
        <taxon>Actinomycetota</taxon>
        <taxon>Actinomycetes</taxon>
        <taxon>Catenulisporales</taxon>
        <taxon>Actinospicaceae</taxon>
        <taxon>Actinospica</taxon>
    </lineage>
</organism>
<dbReference type="RefSeq" id="WP_212530845.1">
    <property type="nucleotide sequence ID" value="NZ_JAGSOG010000138.1"/>
</dbReference>
<evidence type="ECO:0000313" key="4">
    <source>
        <dbReference type="EMBL" id="MBR7836366.1"/>
    </source>
</evidence>
<evidence type="ECO:0000259" key="3">
    <source>
        <dbReference type="Pfam" id="PF14417"/>
    </source>
</evidence>
<gene>
    <name evidence="4" type="ORF">KDL01_24020</name>
</gene>
<keyword evidence="4" id="KW-0808">Transferase</keyword>
<comment type="caution">
    <text evidence="4">The sequence shown here is derived from an EMBL/GenBank/DDBJ whole genome shotgun (WGS) entry which is preliminary data.</text>
</comment>
<dbReference type="PANTHER" id="PTHR35526">
    <property type="entry name" value="ANTI-SIGMA-F FACTOR RSBW-RELATED"/>
    <property type="match status" value="1"/>
</dbReference>
<keyword evidence="4" id="KW-0418">Kinase</keyword>
<feature type="domain" description="MEDS" evidence="3">
    <location>
        <begin position="9"/>
        <end position="155"/>
    </location>
</feature>
<keyword evidence="5" id="KW-1185">Reference proteome</keyword>
<keyword evidence="1" id="KW-0723">Serine/threonine-protein kinase</keyword>
<feature type="domain" description="Histidine kinase/HSP90-like ATPase" evidence="2">
    <location>
        <begin position="197"/>
        <end position="306"/>
    </location>
</feature>
<dbReference type="InterPro" id="IPR003594">
    <property type="entry name" value="HATPase_dom"/>
</dbReference>
<dbReference type="AlphaFoldDB" id="A0A941IV30"/>
<dbReference type="PANTHER" id="PTHR35526:SF3">
    <property type="entry name" value="ANTI-SIGMA-F FACTOR RSBW"/>
    <property type="match status" value="1"/>
</dbReference>
<dbReference type="NCBIfam" id="NF041045">
    <property type="entry name" value="RsbA_anti_sig"/>
    <property type="match status" value="1"/>
</dbReference>
<protein>
    <submittedName>
        <fullName evidence="4">Sensor histidine kinase</fullName>
    </submittedName>
</protein>